<protein>
    <submittedName>
        <fullName evidence="2">Uncharacterized protein</fullName>
    </submittedName>
</protein>
<feature type="compositionally biased region" description="Pro residues" evidence="1">
    <location>
        <begin position="171"/>
        <end position="182"/>
    </location>
</feature>
<proteinExistence type="predicted"/>
<feature type="region of interest" description="Disordered" evidence="1">
    <location>
        <begin position="118"/>
        <end position="143"/>
    </location>
</feature>
<feature type="region of interest" description="Disordered" evidence="1">
    <location>
        <begin position="168"/>
        <end position="190"/>
    </location>
</feature>
<evidence type="ECO:0000313" key="2">
    <source>
        <dbReference type="EMBL" id="PVH34753.1"/>
    </source>
</evidence>
<gene>
    <name evidence="2" type="ORF">PAHAL_7G023300</name>
</gene>
<organism evidence="2">
    <name type="scientific">Panicum hallii</name>
    <dbReference type="NCBI Taxonomy" id="206008"/>
    <lineage>
        <taxon>Eukaryota</taxon>
        <taxon>Viridiplantae</taxon>
        <taxon>Streptophyta</taxon>
        <taxon>Embryophyta</taxon>
        <taxon>Tracheophyta</taxon>
        <taxon>Spermatophyta</taxon>
        <taxon>Magnoliopsida</taxon>
        <taxon>Liliopsida</taxon>
        <taxon>Poales</taxon>
        <taxon>Poaceae</taxon>
        <taxon>PACMAD clade</taxon>
        <taxon>Panicoideae</taxon>
        <taxon>Panicodae</taxon>
        <taxon>Paniceae</taxon>
        <taxon>Panicinae</taxon>
        <taxon>Panicum</taxon>
        <taxon>Panicum sect. Panicum</taxon>
    </lineage>
</organism>
<sequence length="226" mass="24278">MLELCCLLRQQLLGAVRAPIRRPRRRGRRGGEHVDAARHANNLAAHLGPPVMLDSCFAEGCILVRCPRHYPSHGWTARVRIKHGGSPAPLEVTTYCSIHEWMSYFHDEGGPSVAAPHAYGITSPRRPPSPTAAGLEPQGTMASRRGVPPYYNNVTSSGAAALVVYSKPELAHPPPPPTPTPTRPNMTAAANSRPGLHRVIPTGLIPTGATLCSTEPRPSRSHEGEA</sequence>
<accession>A0A2T8IAQ9</accession>
<dbReference type="EMBL" id="CM008052">
    <property type="protein sequence ID" value="PVH34753.1"/>
    <property type="molecule type" value="Genomic_DNA"/>
</dbReference>
<reference evidence="2" key="1">
    <citation type="submission" date="2018-04" db="EMBL/GenBank/DDBJ databases">
        <title>WGS assembly of Panicum hallii.</title>
        <authorList>
            <person name="Lovell J."/>
            <person name="Jenkins J."/>
            <person name="Lowry D."/>
            <person name="Mamidi S."/>
            <person name="Sreedasyam A."/>
            <person name="Weng X."/>
            <person name="Barry K."/>
            <person name="Bonette J."/>
            <person name="Campitelli B."/>
            <person name="Daum C."/>
            <person name="Gordon S."/>
            <person name="Gould B."/>
            <person name="Lipzen A."/>
            <person name="Macqueen A."/>
            <person name="Palacio-Mejia J."/>
            <person name="Plott C."/>
            <person name="Shakirov E."/>
            <person name="Shu S."/>
            <person name="Yoshinaga Y."/>
            <person name="Zane M."/>
            <person name="Rokhsar D."/>
            <person name="Grimwood J."/>
            <person name="Schmutz J."/>
            <person name="Juenger T."/>
        </authorList>
    </citation>
    <scope>NUCLEOTIDE SEQUENCE [LARGE SCALE GENOMIC DNA]</scope>
    <source>
        <strain evidence="2">FIL2</strain>
    </source>
</reference>
<feature type="region of interest" description="Disordered" evidence="1">
    <location>
        <begin position="203"/>
        <end position="226"/>
    </location>
</feature>
<dbReference type="AlphaFoldDB" id="A0A2T8IAQ9"/>
<dbReference type="Proteomes" id="UP000243499">
    <property type="component" value="Chromosome 7"/>
</dbReference>
<dbReference type="Gramene" id="PVH34753">
    <property type="protein sequence ID" value="PVH34753"/>
    <property type="gene ID" value="PAHAL_7G023300"/>
</dbReference>
<feature type="compositionally biased region" description="Basic and acidic residues" evidence="1">
    <location>
        <begin position="217"/>
        <end position="226"/>
    </location>
</feature>
<name>A0A2T8IAQ9_9POAL</name>
<evidence type="ECO:0000256" key="1">
    <source>
        <dbReference type="SAM" id="MobiDB-lite"/>
    </source>
</evidence>